<protein>
    <submittedName>
        <fullName evidence="1">Uncharacterized protein</fullName>
    </submittedName>
</protein>
<reference evidence="1" key="1">
    <citation type="submission" date="2020-10" db="EMBL/GenBank/DDBJ databases">
        <title>Connecting structure to function with the recovery of over 1000 high-quality activated sludge metagenome-assembled genomes encoding full-length rRNA genes using long-read sequencing.</title>
        <authorList>
            <person name="Singleton C.M."/>
            <person name="Petriglieri F."/>
            <person name="Kristensen J.M."/>
            <person name="Kirkegaard R.H."/>
            <person name="Michaelsen T.Y."/>
            <person name="Andersen M.H."/>
            <person name="Karst S.M."/>
            <person name="Dueholm M.S."/>
            <person name="Nielsen P.H."/>
            <person name="Albertsen M."/>
        </authorList>
    </citation>
    <scope>NUCLEOTIDE SEQUENCE</scope>
    <source>
        <strain evidence="1">EsbW_18-Q3-R4-48_MAXAC.044</strain>
    </source>
</reference>
<name>A0A9D7I8N4_9RHOO</name>
<organism evidence="1 2">
    <name type="scientific">Candidatus Propionivibrio dominans</name>
    <dbReference type="NCBI Taxonomy" id="2954373"/>
    <lineage>
        <taxon>Bacteria</taxon>
        <taxon>Pseudomonadati</taxon>
        <taxon>Pseudomonadota</taxon>
        <taxon>Betaproteobacteria</taxon>
        <taxon>Rhodocyclales</taxon>
        <taxon>Rhodocyclaceae</taxon>
        <taxon>Propionivibrio</taxon>
    </lineage>
</organism>
<dbReference type="AlphaFoldDB" id="A0A9D7I8N4"/>
<dbReference type="Proteomes" id="UP000886602">
    <property type="component" value="Unassembled WGS sequence"/>
</dbReference>
<accession>A0A9D7I8N4</accession>
<dbReference type="Gene3D" id="1.20.120.330">
    <property type="entry name" value="Nucleotidyltransferases domain 2"/>
    <property type="match status" value="1"/>
</dbReference>
<dbReference type="EMBL" id="JADJNC010000031">
    <property type="protein sequence ID" value="MBK7424501.1"/>
    <property type="molecule type" value="Genomic_DNA"/>
</dbReference>
<evidence type="ECO:0000313" key="2">
    <source>
        <dbReference type="Proteomes" id="UP000886602"/>
    </source>
</evidence>
<comment type="caution">
    <text evidence="1">The sequence shown here is derived from an EMBL/GenBank/DDBJ whole genome shotgun (WGS) entry which is preliminary data.</text>
</comment>
<dbReference type="SUPFAM" id="SSF81593">
    <property type="entry name" value="Nucleotidyltransferase substrate binding subunit/domain"/>
    <property type="match status" value="1"/>
</dbReference>
<gene>
    <name evidence="1" type="ORF">IPJ48_16260</name>
</gene>
<evidence type="ECO:0000313" key="1">
    <source>
        <dbReference type="EMBL" id="MBK7424501.1"/>
    </source>
</evidence>
<sequence length="194" mass="21644">MILTYLPEHAESARTALDLAERESAHLGYTCNTLYAEAIDLAWVKALAEREDLAEKIDAFVARFGRLQDHIGEKLLPAFAILLGEQPKSLLDVLGYAERMGWVEDAEAFIGARKPRNLLVHEYMSESELFHAALIAAKPATEMLFRIVAATRAEATMRGVLTQMREKPRPNDLVAKQPLGEAVEFGRGWIARTP</sequence>
<proteinExistence type="predicted"/>